<evidence type="ECO:0000256" key="4">
    <source>
        <dbReference type="ARBA" id="ARBA00022525"/>
    </source>
</evidence>
<dbReference type="EMBL" id="FNQF01000009">
    <property type="protein sequence ID" value="SEA65554.1"/>
    <property type="molecule type" value="Genomic_DNA"/>
</dbReference>
<dbReference type="GO" id="GO:0006508">
    <property type="term" value="P:proteolysis"/>
    <property type="evidence" value="ECO:0007669"/>
    <property type="project" value="UniProtKB-KW"/>
</dbReference>
<dbReference type="STRING" id="908615.SAMN05421540_10943"/>
<keyword evidence="6" id="KW-0479">Metal-binding</keyword>
<evidence type="ECO:0000313" key="15">
    <source>
        <dbReference type="EMBL" id="SEA65554.1"/>
    </source>
</evidence>
<sequence>MKFKTLLFTLGLMIISSSLFAQNNSQFIKDYLKRNASTEGLDFKDVDQLQLSSQHFSESLDADLIYIQQSLNGVPIYNAIGTFLVKNQEVSLQSHNFTSSLNDKISNTSASLDVKEAINIAANYFQLDKNSETRIIESKTKNSYELENNSISHEKILAQLVYQEIDNALVLAWDISIYLKNTEHWWSFRLDASSGEIIDQNDWLLSCNFENHNHQKFLGLKQYKKIQQKRSVLFQQSTLSDNAQYRAFDITVESPNHGETSLLINPANVIASPYGWHDTDGIEGAEYTITRGNNVYAHEDRAGNDSPGYSPDGGTNLNFDFPFQENQPAVVNEDAAITNLFVRNNMMHDLWFAYGFDEEAGNFQQKNYEASSLYENDPVYADAQDGSGINNANFGTPPDGYSPRMQMFLWATTGQPLPQINIINSSASGEYYGVEAGFGPALTTEALIANLVLAEDFTSFNDYEACNNLTNPAEIDGKIAVIKRGNCSFTDKVMNAQNAGAIAVIVVNNEAGQPIRMGGENTSISIPSLMITQYDGQNLISALENNETITTSIANNGPFKIDGDFDNGIIAHEYGHGISSRLTGGKADVNCLFNDEQMGEGWSDWIGLIMTMNEGDQSTDARGYGTFAVNQDISGSGIRPFPYTTNMSVNPATYDLTNNYQLSAPHGIGFVWATMLWDLTWEFIDVYGYDPDLYNGDGGNNKVMQLVIDGLKLQSCDPGFIDGRDAILQADQLINNGANQCLIWEVFARRGLGYSANQGSAYSRYDQTEAFDLPPSDLLNCTLNNESFNKSDFKIFPNPTQSHFEIDFGQLNFEKVNVQIYDINGREILSQETSENQVIDVSHLSSGVYFVKMNNGLKTTTEKLIVQ</sequence>
<dbReference type="CDD" id="cd04818">
    <property type="entry name" value="PA_subtilisin_1"/>
    <property type="match status" value="1"/>
</dbReference>
<keyword evidence="11" id="KW-0865">Zymogen</keyword>
<feature type="domain" description="PA" evidence="13">
    <location>
        <begin position="451"/>
        <end position="539"/>
    </location>
</feature>
<dbReference type="PANTHER" id="PTHR33478">
    <property type="entry name" value="EXTRACELLULAR METALLOPROTEINASE MEP"/>
    <property type="match status" value="1"/>
</dbReference>
<evidence type="ECO:0000256" key="8">
    <source>
        <dbReference type="ARBA" id="ARBA00022801"/>
    </source>
</evidence>
<evidence type="ECO:0000259" key="13">
    <source>
        <dbReference type="Pfam" id="PF02225"/>
    </source>
</evidence>
<dbReference type="RefSeq" id="WP_093244918.1">
    <property type="nucleotide sequence ID" value="NZ_FNQF01000009.1"/>
</dbReference>
<keyword evidence="10" id="KW-0482">Metalloprotease</keyword>
<dbReference type="SUPFAM" id="SSF52025">
    <property type="entry name" value="PA domain"/>
    <property type="match status" value="1"/>
</dbReference>
<dbReference type="SUPFAM" id="SSF55486">
    <property type="entry name" value="Metalloproteases ('zincins'), catalytic domain"/>
    <property type="match status" value="1"/>
</dbReference>
<dbReference type="Gene3D" id="1.10.390.10">
    <property type="entry name" value="Neutral Protease Domain 2"/>
    <property type="match status" value="1"/>
</dbReference>
<dbReference type="InterPro" id="IPR046450">
    <property type="entry name" value="PA_dom_sf"/>
</dbReference>
<dbReference type="InterPro" id="IPR026444">
    <property type="entry name" value="Secre_tail"/>
</dbReference>
<protein>
    <submittedName>
        <fullName evidence="15">Por secretion system C-terminal sorting domain-containing protein</fullName>
    </submittedName>
</protein>
<accession>A0A1H4CYP3</accession>
<evidence type="ECO:0000256" key="3">
    <source>
        <dbReference type="ARBA" id="ARBA00006006"/>
    </source>
</evidence>
<dbReference type="GO" id="GO:0004222">
    <property type="term" value="F:metalloendopeptidase activity"/>
    <property type="evidence" value="ECO:0007669"/>
    <property type="project" value="InterPro"/>
</dbReference>
<feature type="signal peptide" evidence="12">
    <location>
        <begin position="1"/>
        <end position="21"/>
    </location>
</feature>
<evidence type="ECO:0000256" key="7">
    <source>
        <dbReference type="ARBA" id="ARBA00022729"/>
    </source>
</evidence>
<dbReference type="CDD" id="cd09596">
    <property type="entry name" value="M36"/>
    <property type="match status" value="1"/>
</dbReference>
<comment type="cofactor">
    <cofactor evidence="1">
        <name>Zn(2+)</name>
        <dbReference type="ChEBI" id="CHEBI:29105"/>
    </cofactor>
</comment>
<proteinExistence type="inferred from homology"/>
<dbReference type="InterPro" id="IPR050371">
    <property type="entry name" value="Fungal_virulence_M36"/>
</dbReference>
<gene>
    <name evidence="15" type="ORF">SAMN05421540_10943</name>
</gene>
<comment type="similarity">
    <text evidence="3">Belongs to the peptidase M36 family.</text>
</comment>
<keyword evidence="16" id="KW-1185">Reference proteome</keyword>
<evidence type="ECO:0000256" key="2">
    <source>
        <dbReference type="ARBA" id="ARBA00004613"/>
    </source>
</evidence>
<keyword evidence="7 12" id="KW-0732">Signal</keyword>
<comment type="subcellular location">
    <subcellularLocation>
        <location evidence="2">Secreted</location>
    </subcellularLocation>
</comment>
<evidence type="ECO:0000256" key="9">
    <source>
        <dbReference type="ARBA" id="ARBA00022833"/>
    </source>
</evidence>
<dbReference type="NCBIfam" id="TIGR04183">
    <property type="entry name" value="Por_Secre_tail"/>
    <property type="match status" value="1"/>
</dbReference>
<dbReference type="Gene3D" id="3.10.170.10">
    <property type="match status" value="1"/>
</dbReference>
<dbReference type="Pfam" id="PF02128">
    <property type="entry name" value="Peptidase_M36"/>
    <property type="match status" value="1"/>
</dbReference>
<evidence type="ECO:0000313" key="16">
    <source>
        <dbReference type="Proteomes" id="UP000198820"/>
    </source>
</evidence>
<dbReference type="InterPro" id="IPR001842">
    <property type="entry name" value="Peptidase_M36"/>
</dbReference>
<evidence type="ECO:0000259" key="14">
    <source>
        <dbReference type="Pfam" id="PF18962"/>
    </source>
</evidence>
<dbReference type="GO" id="GO:0008270">
    <property type="term" value="F:zinc ion binding"/>
    <property type="evidence" value="ECO:0007669"/>
    <property type="project" value="InterPro"/>
</dbReference>
<evidence type="ECO:0000256" key="6">
    <source>
        <dbReference type="ARBA" id="ARBA00022723"/>
    </source>
</evidence>
<reference evidence="15 16" key="1">
    <citation type="submission" date="2016-10" db="EMBL/GenBank/DDBJ databases">
        <authorList>
            <person name="de Groot N.N."/>
        </authorList>
    </citation>
    <scope>NUCLEOTIDE SEQUENCE [LARGE SCALE GENOMIC DNA]</scope>
    <source>
        <strain evidence="15 16">DSM 23581</strain>
    </source>
</reference>
<keyword evidence="5" id="KW-0645">Protease</keyword>
<organism evidence="15 16">
    <name type="scientific">Psychroflexus halocasei</name>
    <dbReference type="NCBI Taxonomy" id="908615"/>
    <lineage>
        <taxon>Bacteria</taxon>
        <taxon>Pseudomonadati</taxon>
        <taxon>Bacteroidota</taxon>
        <taxon>Flavobacteriia</taxon>
        <taxon>Flavobacteriales</taxon>
        <taxon>Flavobacteriaceae</taxon>
        <taxon>Psychroflexus</taxon>
    </lineage>
</organism>
<evidence type="ECO:0000256" key="5">
    <source>
        <dbReference type="ARBA" id="ARBA00022670"/>
    </source>
</evidence>
<dbReference type="AlphaFoldDB" id="A0A1H4CYP3"/>
<keyword evidence="9" id="KW-0862">Zinc</keyword>
<name>A0A1H4CYP3_9FLAO</name>
<evidence type="ECO:0000256" key="1">
    <source>
        <dbReference type="ARBA" id="ARBA00001947"/>
    </source>
</evidence>
<keyword evidence="8" id="KW-0378">Hydrolase</keyword>
<evidence type="ECO:0000256" key="10">
    <source>
        <dbReference type="ARBA" id="ARBA00023049"/>
    </source>
</evidence>
<keyword evidence="4" id="KW-0964">Secreted</keyword>
<feature type="chain" id="PRO_5011685099" evidence="12">
    <location>
        <begin position="22"/>
        <end position="867"/>
    </location>
</feature>
<evidence type="ECO:0000256" key="11">
    <source>
        <dbReference type="ARBA" id="ARBA00023145"/>
    </source>
</evidence>
<dbReference type="NCBIfam" id="NF038113">
    <property type="entry name" value="T9SSA_dep_M36"/>
    <property type="match status" value="1"/>
</dbReference>
<dbReference type="GO" id="GO:0005615">
    <property type="term" value="C:extracellular space"/>
    <property type="evidence" value="ECO:0007669"/>
    <property type="project" value="InterPro"/>
</dbReference>
<dbReference type="PANTHER" id="PTHR33478:SF1">
    <property type="entry name" value="EXTRACELLULAR METALLOPROTEINASE MEP"/>
    <property type="match status" value="1"/>
</dbReference>
<dbReference type="Gene3D" id="3.50.30.30">
    <property type="match status" value="1"/>
</dbReference>
<dbReference type="InterPro" id="IPR003137">
    <property type="entry name" value="PA_domain"/>
</dbReference>
<evidence type="ECO:0000256" key="12">
    <source>
        <dbReference type="SAM" id="SignalP"/>
    </source>
</evidence>
<dbReference type="Pfam" id="PF02225">
    <property type="entry name" value="PA"/>
    <property type="match status" value="1"/>
</dbReference>
<feature type="domain" description="Secretion system C-terminal sorting" evidence="14">
    <location>
        <begin position="795"/>
        <end position="866"/>
    </location>
</feature>
<dbReference type="InterPro" id="IPR027268">
    <property type="entry name" value="Peptidase_M4/M1_CTD_sf"/>
</dbReference>
<dbReference type="Proteomes" id="UP000198820">
    <property type="component" value="Unassembled WGS sequence"/>
</dbReference>
<dbReference type="Pfam" id="PF18962">
    <property type="entry name" value="Por_Secre_tail"/>
    <property type="match status" value="1"/>
</dbReference>